<feature type="region of interest" description="Disordered" evidence="1">
    <location>
        <begin position="343"/>
        <end position="376"/>
    </location>
</feature>
<organism evidence="2 3">
    <name type="scientific">Amorphotheca resinae ATCC 22711</name>
    <dbReference type="NCBI Taxonomy" id="857342"/>
    <lineage>
        <taxon>Eukaryota</taxon>
        <taxon>Fungi</taxon>
        <taxon>Dikarya</taxon>
        <taxon>Ascomycota</taxon>
        <taxon>Pezizomycotina</taxon>
        <taxon>Leotiomycetes</taxon>
        <taxon>Helotiales</taxon>
        <taxon>Amorphothecaceae</taxon>
        <taxon>Amorphotheca</taxon>
    </lineage>
</organism>
<feature type="compositionally biased region" description="Basic and acidic residues" evidence="1">
    <location>
        <begin position="628"/>
        <end position="641"/>
    </location>
</feature>
<proteinExistence type="predicted"/>
<reference evidence="2 3" key="1">
    <citation type="journal article" date="2018" name="New Phytol.">
        <title>Comparative genomics and transcriptomics depict ericoid mycorrhizal fungi as versatile saprotrophs and plant mutualists.</title>
        <authorList>
            <person name="Martino E."/>
            <person name="Morin E."/>
            <person name="Grelet G.A."/>
            <person name="Kuo A."/>
            <person name="Kohler A."/>
            <person name="Daghino S."/>
            <person name="Barry K.W."/>
            <person name="Cichocki N."/>
            <person name="Clum A."/>
            <person name="Dockter R.B."/>
            <person name="Hainaut M."/>
            <person name="Kuo R.C."/>
            <person name="LaButti K."/>
            <person name="Lindahl B.D."/>
            <person name="Lindquist E.A."/>
            <person name="Lipzen A."/>
            <person name="Khouja H.R."/>
            <person name="Magnuson J."/>
            <person name="Murat C."/>
            <person name="Ohm R.A."/>
            <person name="Singer S.W."/>
            <person name="Spatafora J.W."/>
            <person name="Wang M."/>
            <person name="Veneault-Fourrey C."/>
            <person name="Henrissat B."/>
            <person name="Grigoriev I.V."/>
            <person name="Martin F.M."/>
            <person name="Perotto S."/>
        </authorList>
    </citation>
    <scope>NUCLEOTIDE SEQUENCE [LARGE SCALE GENOMIC DNA]</scope>
    <source>
        <strain evidence="2 3">ATCC 22711</strain>
    </source>
</reference>
<protein>
    <submittedName>
        <fullName evidence="2">Uncharacterized protein</fullName>
    </submittedName>
</protein>
<dbReference type="OrthoDB" id="4207369at2759"/>
<keyword evidence="3" id="KW-1185">Reference proteome</keyword>
<feature type="compositionally biased region" description="Polar residues" evidence="1">
    <location>
        <begin position="357"/>
        <end position="368"/>
    </location>
</feature>
<evidence type="ECO:0000313" key="3">
    <source>
        <dbReference type="Proteomes" id="UP000241818"/>
    </source>
</evidence>
<feature type="region of interest" description="Disordered" evidence="1">
    <location>
        <begin position="442"/>
        <end position="733"/>
    </location>
</feature>
<feature type="region of interest" description="Disordered" evidence="1">
    <location>
        <begin position="1"/>
        <end position="107"/>
    </location>
</feature>
<feature type="compositionally biased region" description="Basic residues" evidence="1">
    <location>
        <begin position="51"/>
        <end position="61"/>
    </location>
</feature>
<feature type="compositionally biased region" description="Polar residues" evidence="1">
    <location>
        <begin position="556"/>
        <end position="571"/>
    </location>
</feature>
<evidence type="ECO:0000256" key="1">
    <source>
        <dbReference type="SAM" id="MobiDB-lite"/>
    </source>
</evidence>
<dbReference type="InParanoid" id="A0A2T3B9H5"/>
<feature type="compositionally biased region" description="Basic residues" evidence="1">
    <location>
        <begin position="345"/>
        <end position="356"/>
    </location>
</feature>
<evidence type="ECO:0000313" key="2">
    <source>
        <dbReference type="EMBL" id="PSS24973.1"/>
    </source>
</evidence>
<feature type="compositionally biased region" description="Polar residues" evidence="1">
    <location>
        <begin position="506"/>
        <end position="517"/>
    </location>
</feature>
<feature type="compositionally biased region" description="Basic residues" evidence="1">
    <location>
        <begin position="184"/>
        <end position="195"/>
    </location>
</feature>
<feature type="compositionally biased region" description="Basic and acidic residues" evidence="1">
    <location>
        <begin position="124"/>
        <end position="137"/>
    </location>
</feature>
<dbReference type="GeneID" id="36571393"/>
<dbReference type="Proteomes" id="UP000241818">
    <property type="component" value="Unassembled WGS sequence"/>
</dbReference>
<gene>
    <name evidence="2" type="ORF">M430DRAFT_15728</name>
</gene>
<accession>A0A2T3B9H5</accession>
<dbReference type="RefSeq" id="XP_024723572.1">
    <property type="nucleotide sequence ID" value="XM_024863312.1"/>
</dbReference>
<feature type="compositionally biased region" description="Polar residues" evidence="1">
    <location>
        <begin position="604"/>
        <end position="623"/>
    </location>
</feature>
<feature type="region of interest" description="Disordered" evidence="1">
    <location>
        <begin position="805"/>
        <end position="883"/>
    </location>
</feature>
<feature type="compositionally biased region" description="Basic and acidic residues" evidence="1">
    <location>
        <begin position="836"/>
        <end position="853"/>
    </location>
</feature>
<sequence>MESVDIDPPSQAPAEGHNWEIYRDAFAPPQGIRRPRPWERAPVPAHAPRLQGHKIWKKAGLRRREDKENETTLLELQSEGKGARKKQRVRGARENIGNAPWKDGLPTTDALQVQDSMLFKDTENGTVAEKEAGKEEGALQFVPRKRTNTDHVITPRKPLRQISHNLPAQTQSVGSPKATVDKPSRRRKSTRKSIRKSTVVSLPEDATTSPFSLEIPGLKTTRDSVLPAFAINESWEIALDTMHDNESRGAENEPTLEKEAEPLSSIYHTTSSAAMIPLNDHGDGSEELNSGLRMEKLTTEDAQSVEEDRTEAGQSLEGQTEVLRTVEGKAIIETAHSAQVTETPKKRKAASLRKGTRQSTRNMRTSSVKAEDQNGEDIAASQNMESLSQPALCNSMDARTTLSEVVQPATVETSVTTGTQDLMGLTKRDASNQTVDAEVLAKEHSELPQMELPTQEVHSGTEYDDPADTETPGSPVPHAENGSADLELSTDLVMETGIDAEERIQTSESNAPESPTSLEHVEESTEETQAELATQIAEPVSSTDEAPPATPLPMQVSPNTEIELSSANSEEQTIEMLEVLEPIPIVPTGETSNTTDEPTEDLPGSSTPDPSTSELVETISENAPSVAYDHDETDMLRDFLSRVKANKAAKADKAPPKRKRSLPHSPLRLPLGDVDGNTSPSPQKAKDEFDVGPPPISPSKGRKKKNPVVDEEDVTEPKSIRRSGRTRLPVIKTPLGAPSLIPVRRLGQDADTTVTLRRSEEKELAALTRVNTRKNKGGALSAAEVLIKKAAEKEDPVHRQRLLKEAFDEKHKGKGKKGKSVTWAEELAQFQTMPGDAEKSKAKEKESGPEKKSAVRVGVRSKMALGMAVNGTPAPKRKMRGRS</sequence>
<dbReference type="AlphaFoldDB" id="A0A2T3B9H5"/>
<name>A0A2T3B9H5_AMORE</name>
<feature type="compositionally biased region" description="Polar residues" evidence="1">
    <location>
        <begin position="162"/>
        <end position="174"/>
    </location>
</feature>
<dbReference type="EMBL" id="KZ679007">
    <property type="protein sequence ID" value="PSS24973.1"/>
    <property type="molecule type" value="Genomic_DNA"/>
</dbReference>
<feature type="region of interest" description="Disordered" evidence="1">
    <location>
        <begin position="124"/>
        <end position="209"/>
    </location>
</feature>